<feature type="compositionally biased region" description="Polar residues" evidence="1">
    <location>
        <begin position="19"/>
        <end position="36"/>
    </location>
</feature>
<dbReference type="AlphaFoldDB" id="A0A1E3IN87"/>
<feature type="region of interest" description="Disordered" evidence="1">
    <location>
        <begin position="617"/>
        <end position="669"/>
    </location>
</feature>
<dbReference type="Pfam" id="PF10358">
    <property type="entry name" value="NT-C2"/>
    <property type="match status" value="1"/>
</dbReference>
<reference evidence="2" key="1">
    <citation type="submission" date="2016-06" db="EMBL/GenBank/DDBJ databases">
        <authorList>
            <person name="Cuomo C."/>
            <person name="Litvintseva A."/>
            <person name="Heitman J."/>
            <person name="Chen Y."/>
            <person name="Sun S."/>
            <person name="Springer D."/>
            <person name="Dromer F."/>
            <person name="Young S."/>
            <person name="Zeng Q."/>
            <person name="Chapman S."/>
            <person name="Gujja S."/>
            <person name="Saif S."/>
            <person name="Birren B."/>
        </authorList>
    </citation>
    <scope>NUCLEOTIDE SEQUENCE</scope>
    <source>
        <strain evidence="2">CBS 7841</strain>
    </source>
</reference>
<dbReference type="RefSeq" id="XP_066070277.1">
    <property type="nucleotide sequence ID" value="XM_066214180.1"/>
</dbReference>
<feature type="compositionally biased region" description="Basic and acidic residues" evidence="1">
    <location>
        <begin position="801"/>
        <end position="816"/>
    </location>
</feature>
<organism evidence="2 3">
    <name type="scientific">Cryptococcus depauperatus CBS 7841</name>
    <dbReference type="NCBI Taxonomy" id="1295531"/>
    <lineage>
        <taxon>Eukaryota</taxon>
        <taxon>Fungi</taxon>
        <taxon>Dikarya</taxon>
        <taxon>Basidiomycota</taxon>
        <taxon>Agaricomycotina</taxon>
        <taxon>Tremellomycetes</taxon>
        <taxon>Tremellales</taxon>
        <taxon>Cryptococcaceae</taxon>
        <taxon>Cryptococcus</taxon>
    </lineage>
</organism>
<reference evidence="2" key="2">
    <citation type="journal article" date="2022" name="Elife">
        <title>Obligate sexual reproduction of a homothallic fungus closely related to the Cryptococcus pathogenic species complex.</title>
        <authorList>
            <person name="Passer A.R."/>
            <person name="Clancey S.A."/>
            <person name="Shea T."/>
            <person name="David-Palma M."/>
            <person name="Averette A.F."/>
            <person name="Boekhout T."/>
            <person name="Porcel B.M."/>
            <person name="Nowrousian M."/>
            <person name="Cuomo C.A."/>
            <person name="Sun S."/>
            <person name="Heitman J."/>
            <person name="Coelho M.A."/>
        </authorList>
    </citation>
    <scope>NUCLEOTIDE SEQUENCE</scope>
    <source>
        <strain evidence="2">CBS 7841</strain>
    </source>
</reference>
<evidence type="ECO:0000313" key="3">
    <source>
        <dbReference type="Proteomes" id="UP000094043"/>
    </source>
</evidence>
<proteinExistence type="predicted"/>
<dbReference type="PANTHER" id="PTHR21456:SF1">
    <property type="entry name" value="C2 NT-TYPE DOMAIN-CONTAINING PROTEIN"/>
    <property type="match status" value="1"/>
</dbReference>
<evidence type="ECO:0000256" key="1">
    <source>
        <dbReference type="SAM" id="MobiDB-lite"/>
    </source>
</evidence>
<dbReference type="EMBL" id="CP143789">
    <property type="protein sequence ID" value="WVN89577.1"/>
    <property type="molecule type" value="Genomic_DNA"/>
</dbReference>
<feature type="compositionally biased region" description="Low complexity" evidence="1">
    <location>
        <begin position="298"/>
        <end position="308"/>
    </location>
</feature>
<sequence length="816" mass="89502">MAAAAQHQRDARHILPVRGSSSVLPSRSATPSNMQSQSNLTLFHQAGQRPLASKLKHMFENQKYAIFSVTVVLHEIGNVPQLQGNFAVGWKFKGKKPRGKDSLEMHTNNRVGPSPKRSLPSLPSGDPSSSTLSVQTSDTGSSIPYPPTPRSNLNPENGRRMLNKSLSLPPAHEQRLQKKGSDPASLKQLLSHKDSGQALVELPVTMDDPEEYFNDSEESSSSSKTESRNTSTQTSIESSQSYRPPQVNVHRPSITSPSTPTLQNQNPQHNHLTVPLSHSTQMTPPSATQLPVSMRMGTTTSVSTLLSSINPKDSNDPSAKAKRPASVATAHTSSSSNSGSSLVPYLDPPSRPGIPHRVRSISGPGASTDRDADLISSRRKGETPVRPLKQHACQWGFELHHMLKIPLEKPQERSRPQRESKLILGDGPLSDSGIELVIYQYPVIPRRNSPHNISPSGSSITQLTNTSSGSGLHNAQRKSSNKGPIMFGKVDVDLAPFAGKGRMTRRFLLKGSRTNATLKISVEMQWVTGDSNWVAPPLNEGHHVTGVGDLMIGDYETIRPDFLLGYNRSSSSSGSSDALDRVRTNFTSNSGYSSYCSPNHSANSLGLTRTDTHLTSYEEHTHNRASSPGRNGSPSRRRHLSPDGRAAGSRKSSPNRGNVSPNFSRINLPRLSAQPPLLHSLHEIQNKPQHHHHTHHLAPHHKPKHSVIHDLPPETIIEAIFNPRPANQDGPFTYAVENIYGAQKEADVVNGLVRDANNQEDTGKEEGEVEEEVETKAFEKKAKYGRLGWDRMKKGKKKQERWKDKGHMKGERNTPA</sequence>
<feature type="region of interest" description="Disordered" evidence="1">
    <location>
        <begin position="1"/>
        <end position="36"/>
    </location>
</feature>
<dbReference type="PANTHER" id="PTHR21456">
    <property type="entry name" value="FAMILY WITH SEQUENCE SIMILARITY 102"/>
    <property type="match status" value="1"/>
</dbReference>
<feature type="region of interest" description="Disordered" evidence="1">
    <location>
        <begin position="209"/>
        <end position="387"/>
    </location>
</feature>
<feature type="compositionally biased region" description="Polar residues" evidence="1">
    <location>
        <begin position="453"/>
        <end position="474"/>
    </location>
</feature>
<protein>
    <submittedName>
        <fullName evidence="2">Uncharacterized protein</fullName>
    </submittedName>
</protein>
<dbReference type="VEuPathDB" id="FungiDB:L203_01990"/>
<feature type="region of interest" description="Disordered" evidence="1">
    <location>
        <begin position="94"/>
        <end position="163"/>
    </location>
</feature>
<feature type="compositionally biased region" description="Polar residues" evidence="1">
    <location>
        <begin position="650"/>
        <end position="665"/>
    </location>
</feature>
<dbReference type="Proteomes" id="UP000094043">
    <property type="component" value="Chromosome 6"/>
</dbReference>
<accession>A0A1E3IN87</accession>
<dbReference type="InterPro" id="IPR039931">
    <property type="entry name" value="EEIG1/2-like"/>
</dbReference>
<feature type="compositionally biased region" description="Basic residues" evidence="1">
    <location>
        <begin position="688"/>
        <end position="705"/>
    </location>
</feature>
<feature type="compositionally biased region" description="Acidic residues" evidence="1">
    <location>
        <begin position="209"/>
        <end position="218"/>
    </location>
</feature>
<keyword evidence="3" id="KW-1185">Reference proteome</keyword>
<name>A0A1E3IN87_9TREE</name>
<feature type="compositionally biased region" description="Polar residues" evidence="1">
    <location>
        <begin position="253"/>
        <end position="291"/>
    </location>
</feature>
<evidence type="ECO:0000313" key="2">
    <source>
        <dbReference type="EMBL" id="WVN89577.1"/>
    </source>
</evidence>
<dbReference type="GeneID" id="91089013"/>
<feature type="compositionally biased region" description="Low complexity" evidence="1">
    <location>
        <begin position="113"/>
        <end position="133"/>
    </location>
</feature>
<dbReference type="OrthoDB" id="3365224at2759"/>
<reference evidence="2" key="3">
    <citation type="submission" date="2024-01" db="EMBL/GenBank/DDBJ databases">
        <authorList>
            <person name="Coelho M.A."/>
            <person name="David-Palma M."/>
            <person name="Shea T."/>
            <person name="Sun S."/>
            <person name="Cuomo C.A."/>
            <person name="Heitman J."/>
        </authorList>
    </citation>
    <scope>NUCLEOTIDE SEQUENCE</scope>
    <source>
        <strain evidence="2">CBS 7841</strain>
    </source>
</reference>
<dbReference type="KEGG" id="cdep:91089013"/>
<gene>
    <name evidence="2" type="ORF">L203_104804</name>
</gene>
<feature type="compositionally biased region" description="Low complexity" evidence="1">
    <location>
        <begin position="219"/>
        <end position="241"/>
    </location>
</feature>
<feature type="region of interest" description="Disordered" evidence="1">
    <location>
        <begin position="686"/>
        <end position="705"/>
    </location>
</feature>
<dbReference type="PROSITE" id="PS51840">
    <property type="entry name" value="C2_NT"/>
    <property type="match status" value="1"/>
</dbReference>
<feature type="region of interest" description="Disordered" evidence="1">
    <location>
        <begin position="787"/>
        <end position="816"/>
    </location>
</feature>
<dbReference type="InterPro" id="IPR019448">
    <property type="entry name" value="NT-C2"/>
</dbReference>
<feature type="region of interest" description="Disordered" evidence="1">
    <location>
        <begin position="453"/>
        <end position="483"/>
    </location>
</feature>